<name>A0A6N8U2N1_9FIRM</name>
<dbReference type="Proteomes" id="UP000434036">
    <property type="component" value="Unassembled WGS sequence"/>
</dbReference>
<dbReference type="PANTHER" id="PTHR43808:SF31">
    <property type="entry name" value="N-ACETYL-L-CITRULLINE DEACETYLASE"/>
    <property type="match status" value="1"/>
</dbReference>
<dbReference type="NCBIfam" id="TIGR01887">
    <property type="entry name" value="dipeptidaselike"/>
    <property type="match status" value="1"/>
</dbReference>
<proteinExistence type="inferred from homology"/>
<dbReference type="GO" id="GO:0006526">
    <property type="term" value="P:L-arginine biosynthetic process"/>
    <property type="evidence" value="ECO:0007669"/>
    <property type="project" value="TreeGrafter"/>
</dbReference>
<dbReference type="InterPro" id="IPR010964">
    <property type="entry name" value="M20A_pepV-rel"/>
</dbReference>
<dbReference type="AlphaFoldDB" id="A0A6N8U2N1"/>
<keyword evidence="6" id="KW-0224">Dipeptidase</keyword>
<comment type="similarity">
    <text evidence="2">Belongs to the peptidase M20A family.</text>
</comment>
<evidence type="ECO:0000313" key="7">
    <source>
        <dbReference type="Proteomes" id="UP000434036"/>
    </source>
</evidence>
<dbReference type="Gene3D" id="3.30.70.360">
    <property type="match status" value="2"/>
</dbReference>
<dbReference type="GO" id="GO:0008777">
    <property type="term" value="F:acetylornithine deacetylase activity"/>
    <property type="evidence" value="ECO:0007669"/>
    <property type="project" value="TreeGrafter"/>
</dbReference>
<evidence type="ECO:0000256" key="5">
    <source>
        <dbReference type="ARBA" id="ARBA00023049"/>
    </source>
</evidence>
<protein>
    <submittedName>
        <fullName evidence="6">Sapep family Mn(2+)-dependent dipeptidase</fullName>
        <ecNumber evidence="6">3.4.13.-</ecNumber>
    </submittedName>
</protein>
<accession>A0A6N8U2N1</accession>
<keyword evidence="3" id="KW-0645">Protease</keyword>
<dbReference type="EMBL" id="WUUQ01000001">
    <property type="protein sequence ID" value="MXQ72538.1"/>
    <property type="molecule type" value="Genomic_DNA"/>
</dbReference>
<sequence length="389" mass="43008">MSLPVRSGWKRMQEESKRRLYKACDELFPQLVKTLQEIVSIPSVEGKPALDEPFGNAVAKALRAALQTAESLGFKTDYGSGHVGYAQLGAQADYVAALGHLDVVPEGKGWVHDPYGGIIDETNNCMYGRGVLDNKGPILSCLFAMKAISQAQLPQRHAIRILFGTNEETGFRDIPVYLDKERPPVAGFTPDCKYPVVYGERGRLKLRLLYHGADQGVFFAFLNSYFLSGDRTGKELHIDCHDQEFGTLQMGGFRMIQEQGCPGFEVSIQYPACCSKIDLLASIRECLIADVELIELLHYAPVRFAKDSRLIHTLQTAYEEVTGMDGTPVTTSGGTYAKVMPNIVPFGPSFPNQKGIAHLPDEWMSLKDLKTNMKIYALALAMLADTAEF</sequence>
<reference evidence="6 7" key="1">
    <citation type="submission" date="2019-12" db="EMBL/GenBank/DDBJ databases">
        <authorList>
            <person name="Yang R."/>
        </authorList>
    </citation>
    <scope>NUCLEOTIDE SEQUENCE [LARGE SCALE GENOMIC DNA]</scope>
    <source>
        <strain evidence="6 7">DONG20-135</strain>
    </source>
</reference>
<keyword evidence="7" id="KW-1185">Reference proteome</keyword>
<dbReference type="SUPFAM" id="SSF53187">
    <property type="entry name" value="Zn-dependent exopeptidases"/>
    <property type="match status" value="1"/>
</dbReference>
<dbReference type="EC" id="3.4.13.-" evidence="6"/>
<gene>
    <name evidence="6" type="ORF">GSF08_01090</name>
</gene>
<comment type="caution">
    <text evidence="6">The sequence shown here is derived from an EMBL/GenBank/DDBJ whole genome shotgun (WGS) entry which is preliminary data.</text>
</comment>
<evidence type="ECO:0000256" key="1">
    <source>
        <dbReference type="ARBA" id="ARBA00001947"/>
    </source>
</evidence>
<evidence type="ECO:0000313" key="6">
    <source>
        <dbReference type="EMBL" id="MXQ72538.1"/>
    </source>
</evidence>
<comment type="cofactor">
    <cofactor evidence="1">
        <name>Zn(2+)</name>
        <dbReference type="ChEBI" id="CHEBI:29105"/>
    </cofactor>
</comment>
<organism evidence="6 7">
    <name type="scientific">Copranaerobaculum intestinale</name>
    <dbReference type="NCBI Taxonomy" id="2692629"/>
    <lineage>
        <taxon>Bacteria</taxon>
        <taxon>Bacillati</taxon>
        <taxon>Bacillota</taxon>
        <taxon>Erysipelotrichia</taxon>
        <taxon>Erysipelotrichales</taxon>
        <taxon>Erysipelotrichaceae</taxon>
        <taxon>Copranaerobaculum</taxon>
    </lineage>
</organism>
<keyword evidence="5" id="KW-0482">Metalloprotease</keyword>
<reference evidence="6 7" key="2">
    <citation type="submission" date="2020-01" db="EMBL/GenBank/DDBJ databases">
        <title>Clostridiaceae sp. nov. isolated from the gut of human by culturomics.</title>
        <authorList>
            <person name="Chang Y."/>
        </authorList>
    </citation>
    <scope>NUCLEOTIDE SEQUENCE [LARGE SCALE GENOMIC DNA]</scope>
    <source>
        <strain evidence="6 7">DONG20-135</strain>
    </source>
</reference>
<dbReference type="InterPro" id="IPR050072">
    <property type="entry name" value="Peptidase_M20A"/>
</dbReference>
<dbReference type="GO" id="GO:0008237">
    <property type="term" value="F:metallopeptidase activity"/>
    <property type="evidence" value="ECO:0007669"/>
    <property type="project" value="UniProtKB-KW"/>
</dbReference>
<dbReference type="PANTHER" id="PTHR43808">
    <property type="entry name" value="ACETYLORNITHINE DEACETYLASE"/>
    <property type="match status" value="1"/>
</dbReference>
<dbReference type="GO" id="GO:0008270">
    <property type="term" value="F:zinc ion binding"/>
    <property type="evidence" value="ECO:0007669"/>
    <property type="project" value="InterPro"/>
</dbReference>
<evidence type="ECO:0000256" key="4">
    <source>
        <dbReference type="ARBA" id="ARBA00022833"/>
    </source>
</evidence>
<dbReference type="Gene3D" id="3.40.630.10">
    <property type="entry name" value="Zn peptidases"/>
    <property type="match status" value="2"/>
</dbReference>
<dbReference type="Pfam" id="PF01546">
    <property type="entry name" value="Peptidase_M20"/>
    <property type="match status" value="1"/>
</dbReference>
<dbReference type="InterPro" id="IPR002933">
    <property type="entry name" value="Peptidase_M20"/>
</dbReference>
<evidence type="ECO:0000256" key="3">
    <source>
        <dbReference type="ARBA" id="ARBA00022670"/>
    </source>
</evidence>
<keyword evidence="4" id="KW-0862">Zinc</keyword>
<keyword evidence="6" id="KW-0378">Hydrolase</keyword>
<dbReference type="GO" id="GO:0016805">
    <property type="term" value="F:dipeptidase activity"/>
    <property type="evidence" value="ECO:0007669"/>
    <property type="project" value="UniProtKB-KW"/>
</dbReference>
<dbReference type="GO" id="GO:0006508">
    <property type="term" value="P:proteolysis"/>
    <property type="evidence" value="ECO:0007669"/>
    <property type="project" value="UniProtKB-KW"/>
</dbReference>
<evidence type="ECO:0000256" key="2">
    <source>
        <dbReference type="ARBA" id="ARBA00006247"/>
    </source>
</evidence>